<evidence type="ECO:0000256" key="4">
    <source>
        <dbReference type="ARBA" id="ARBA00022787"/>
    </source>
</evidence>
<proteinExistence type="predicted"/>
<dbReference type="GO" id="GO:0008053">
    <property type="term" value="P:mitochondrial fusion"/>
    <property type="evidence" value="ECO:0007669"/>
    <property type="project" value="TreeGrafter"/>
</dbReference>
<dbReference type="GO" id="GO:0005525">
    <property type="term" value="F:GTP binding"/>
    <property type="evidence" value="ECO:0007669"/>
    <property type="project" value="UniProtKB-KW"/>
</dbReference>
<keyword evidence="10" id="KW-0472">Membrane</keyword>
<feature type="domain" description="Dynamin-type G" evidence="12">
    <location>
        <begin position="174"/>
        <end position="445"/>
    </location>
</feature>
<keyword evidence="2" id="KW-0812">Transmembrane</keyword>
<dbReference type="EMBL" id="CAVNYO010000399">
    <property type="protein sequence ID" value="CAK5273920.1"/>
    <property type="molecule type" value="Genomic_DNA"/>
</dbReference>
<gene>
    <name evidence="13" type="ORF">MYCIT1_LOCUS20743</name>
</gene>
<dbReference type="GO" id="GO:0003924">
    <property type="term" value="F:GTPase activity"/>
    <property type="evidence" value="ECO:0007669"/>
    <property type="project" value="InterPro"/>
</dbReference>
<dbReference type="GO" id="GO:0051646">
    <property type="term" value="P:mitochondrion localization"/>
    <property type="evidence" value="ECO:0007669"/>
    <property type="project" value="TreeGrafter"/>
</dbReference>
<dbReference type="PANTHER" id="PTHR10465:SF0">
    <property type="entry name" value="SARCALUMENIN"/>
    <property type="match status" value="1"/>
</dbReference>
<keyword evidence="6" id="KW-1133">Transmembrane helix</keyword>
<evidence type="ECO:0000259" key="12">
    <source>
        <dbReference type="PROSITE" id="PS51718"/>
    </source>
</evidence>
<evidence type="ECO:0000256" key="2">
    <source>
        <dbReference type="ARBA" id="ARBA00022692"/>
    </source>
</evidence>
<keyword evidence="4" id="KW-1000">Mitochondrion outer membrane</keyword>
<evidence type="ECO:0000313" key="14">
    <source>
        <dbReference type="Proteomes" id="UP001295794"/>
    </source>
</evidence>
<dbReference type="InterPro" id="IPR030381">
    <property type="entry name" value="G_DYNAMIN_dom"/>
</dbReference>
<comment type="caution">
    <text evidence="13">The sequence shown here is derived from an EMBL/GenBank/DDBJ whole genome shotgun (WGS) entry which is preliminary data.</text>
</comment>
<dbReference type="FunFam" id="3.40.50.300:FF:000638">
    <property type="entry name" value="Transmembrane GTPase Fzo1, putative"/>
    <property type="match status" value="1"/>
</dbReference>
<dbReference type="PROSITE" id="PS51718">
    <property type="entry name" value="G_DYNAMIN_2"/>
    <property type="match status" value="1"/>
</dbReference>
<evidence type="ECO:0000256" key="6">
    <source>
        <dbReference type="ARBA" id="ARBA00022989"/>
    </source>
</evidence>
<evidence type="ECO:0000313" key="13">
    <source>
        <dbReference type="EMBL" id="CAK5273920.1"/>
    </source>
</evidence>
<accession>A0AAD2HFN1</accession>
<dbReference type="InterPro" id="IPR027094">
    <property type="entry name" value="Mitofusin_fam"/>
</dbReference>
<comment type="catalytic activity">
    <reaction evidence="11">
        <text>GTP + H2O = GDP + phosphate + H(+)</text>
        <dbReference type="Rhea" id="RHEA:19669"/>
        <dbReference type="ChEBI" id="CHEBI:15377"/>
        <dbReference type="ChEBI" id="CHEBI:15378"/>
        <dbReference type="ChEBI" id="CHEBI:37565"/>
        <dbReference type="ChEBI" id="CHEBI:43474"/>
        <dbReference type="ChEBI" id="CHEBI:58189"/>
    </reaction>
</comment>
<dbReference type="AlphaFoldDB" id="A0AAD2HFN1"/>
<dbReference type="PANTHER" id="PTHR10465">
    <property type="entry name" value="TRANSMEMBRANE GTPASE FZO1"/>
    <property type="match status" value="1"/>
</dbReference>
<evidence type="ECO:0000256" key="3">
    <source>
        <dbReference type="ARBA" id="ARBA00022741"/>
    </source>
</evidence>
<protein>
    <recommendedName>
        <fullName evidence="12">Dynamin-type G domain-containing protein</fullName>
    </recommendedName>
</protein>
<evidence type="ECO:0000256" key="5">
    <source>
        <dbReference type="ARBA" id="ARBA00022801"/>
    </source>
</evidence>
<keyword evidence="8" id="KW-0496">Mitochondrion</keyword>
<evidence type="ECO:0000256" key="8">
    <source>
        <dbReference type="ARBA" id="ARBA00023128"/>
    </source>
</evidence>
<keyword evidence="5" id="KW-0378">Hydrolase</keyword>
<dbReference type="InterPro" id="IPR045063">
    <property type="entry name" value="Dynamin_N"/>
</dbReference>
<evidence type="ECO:0000256" key="7">
    <source>
        <dbReference type="ARBA" id="ARBA00023054"/>
    </source>
</evidence>
<evidence type="ECO:0000256" key="10">
    <source>
        <dbReference type="ARBA" id="ARBA00023136"/>
    </source>
</evidence>
<reference evidence="13" key="1">
    <citation type="submission" date="2023-11" db="EMBL/GenBank/DDBJ databases">
        <authorList>
            <person name="De Vega J J."/>
            <person name="De Vega J J."/>
        </authorList>
    </citation>
    <scope>NUCLEOTIDE SEQUENCE</scope>
</reference>
<dbReference type="SUPFAM" id="SSF52540">
    <property type="entry name" value="P-loop containing nucleoside triphosphate hydrolases"/>
    <property type="match status" value="1"/>
</dbReference>
<dbReference type="InterPro" id="IPR027417">
    <property type="entry name" value="P-loop_NTPase"/>
</dbReference>
<dbReference type="Proteomes" id="UP001295794">
    <property type="component" value="Unassembled WGS sequence"/>
</dbReference>
<evidence type="ECO:0000256" key="11">
    <source>
        <dbReference type="ARBA" id="ARBA00048548"/>
    </source>
</evidence>
<name>A0AAD2HFN1_9AGAR</name>
<keyword evidence="9" id="KW-0342">GTP-binding</keyword>
<keyword evidence="3" id="KW-0547">Nucleotide-binding</keyword>
<dbReference type="Pfam" id="PF00350">
    <property type="entry name" value="Dynamin_N"/>
    <property type="match status" value="1"/>
</dbReference>
<comment type="subcellular location">
    <subcellularLocation>
        <location evidence="1">Mitochondrion outer membrane</location>
        <topology evidence="1">Multi-pass membrane protein</topology>
    </subcellularLocation>
</comment>
<organism evidence="13 14">
    <name type="scientific">Mycena citricolor</name>
    <dbReference type="NCBI Taxonomy" id="2018698"/>
    <lineage>
        <taxon>Eukaryota</taxon>
        <taxon>Fungi</taxon>
        <taxon>Dikarya</taxon>
        <taxon>Basidiomycota</taxon>
        <taxon>Agaricomycotina</taxon>
        <taxon>Agaricomycetes</taxon>
        <taxon>Agaricomycetidae</taxon>
        <taxon>Agaricales</taxon>
        <taxon>Marasmiineae</taxon>
        <taxon>Mycenaceae</taxon>
        <taxon>Mycena</taxon>
    </lineage>
</organism>
<evidence type="ECO:0000256" key="9">
    <source>
        <dbReference type="ARBA" id="ARBA00023134"/>
    </source>
</evidence>
<evidence type="ECO:0000256" key="1">
    <source>
        <dbReference type="ARBA" id="ARBA00004374"/>
    </source>
</evidence>
<sequence>MSHSTLSPGPTAKADDVQGAYNQHKDRLVDAIDSTKTILNDVRGFNKEHWVMRYPQLQEDTTRPPGSLRRSLSFADDPTVTTPVRMGLNRSTTLASVLEAKTDEPECLDEESADPAPFSSDFHVLRLDLKLGSSSASSASSLVSQLEKSSIAHLLDERLGKSIAHIDKLRLRVQDTSSKVLVTGDLNAGKSTLVNALLRREVMPVDQQPCTTAFTEVHDATENGGVEAVHIVKDGASYNPLDESTFDTCKLEDLEELVAEHEAKGSDQLVKVYLAGKDQTSLLSNGTVNISLIDAPGLNRDSLKTTALFARQEEIDVVVFVVSAENHFTLSAKEFLWTASNEKAYLFIVVNKYDMIRNKDKCRRVVLDQIKGLSPRTFEDAEDLVHFVDSAAAAEGAEPKDPFAFKEMESALRSFVLTKRAKSKLQPVETFLLNLLSDLELLSSANKLVAAAELEAARANLAEAKPVLDKMRAGRDHLEEGLEAVEDAGVSEASDKARKILDDALAAVGSGKAAAGVLLPSYPGLLAVFDYARDVRRSLLESLDRSVKLAEDEARDVTSDGVTQIRNLGEVHLPIGVERSRRVFMPEAMFSAVRRGRSSGAQKHRAVVVAGGAQGLGIGLVSRPDMQETTFLDLFDVNHQFLVHFGDSKSTDADASPSALGLVGVGVGALTMVGGQAVGLRGAIEGFLRLSDLFANETARKWALPAVGAVTIGAVVYVVLELPSSIPRTIGRRIRAAVEDENETELQWESQHVIRIGRETRKVLRLASWDLRERFRSAMEERGKEVKNAEDSEKRALKAQAWFTDVSDRVAAVRATAHLGEECAI</sequence>
<dbReference type="Gene3D" id="3.40.50.300">
    <property type="entry name" value="P-loop containing nucleotide triphosphate hydrolases"/>
    <property type="match status" value="1"/>
</dbReference>
<keyword evidence="7" id="KW-0175">Coiled coil</keyword>
<dbReference type="GO" id="GO:0005741">
    <property type="term" value="C:mitochondrial outer membrane"/>
    <property type="evidence" value="ECO:0007669"/>
    <property type="project" value="UniProtKB-SubCell"/>
</dbReference>
<keyword evidence="14" id="KW-1185">Reference proteome</keyword>